<comment type="caution">
    <text evidence="8">The sequence shown here is derived from an EMBL/GenBank/DDBJ whole genome shotgun (WGS) entry which is preliminary data.</text>
</comment>
<feature type="compositionally biased region" description="Low complexity" evidence="6">
    <location>
        <begin position="680"/>
        <end position="701"/>
    </location>
</feature>
<keyword evidence="9" id="KW-1185">Reference proteome</keyword>
<feature type="region of interest" description="Disordered" evidence="6">
    <location>
        <begin position="719"/>
        <end position="747"/>
    </location>
</feature>
<feature type="domain" description="GATOR1 complex protein NPRL3 C-terminal HTH" evidence="7">
    <location>
        <begin position="771"/>
        <end position="831"/>
    </location>
</feature>
<keyword evidence="5" id="KW-0732">Signal</keyword>
<evidence type="ECO:0000256" key="1">
    <source>
        <dbReference type="ARBA" id="ARBA00010546"/>
    </source>
</evidence>
<evidence type="ECO:0000256" key="6">
    <source>
        <dbReference type="SAM" id="MobiDB-lite"/>
    </source>
</evidence>
<comment type="function">
    <text evidence="3 5">Mediates inactivation of the TORC1 complex in response to amino acid starvation. Required for meiotic nuclear division.</text>
</comment>
<feature type="compositionally biased region" description="Low complexity" evidence="6">
    <location>
        <begin position="163"/>
        <end position="177"/>
    </location>
</feature>
<sequence>MAAPVLPNASNLLGIALVINRSRDGPRYVFHYPAHFSPDKGRSQSRKSNSIKQEGDELEEDDDELIDRMTTASHTATGGSLPKGVDLSNWNHDDHLETESGSQIVPWEHVAGFPTRDLESLLTPARAYHKRLFQVSLDEQIAISYPVYVPENGSWKKKKKKQQQQPQSQPQAQPQQPVRSRPSLASKSGTGSAEDGLDTGAGKSSSTEAVPSISMTAPTPQMEARDLLEEAGSSSPAPADGQDEEKKSGMTMFNLVFMLDPKKHEAKELVDTLYFHIIKKINKAYKYAQQRSDFVWKESKKILALKEKGREEKTRMSVLWRNILESSSLAASIQDIYEAVTANRIAALQLETPEGTVTHSVQIPMPFYLSDLPSHDAIDDAAAERFKGLWITTANSFGDVFETGHEDPSFLDKTFALLLLQDEKKIVAELQADPDDTTAAMIEFVRLSKPTTSFHVIGATTMLSPAQVRRYAQHFIFWRRAIAIPPLHARDVYILSPNCDTAGLPKASQAWSRAFPLAPPLPNFLAEISAAPRPYKWFAPSKNHRPTYLHMLAWLMRGGWVTQLCTFAYVVVWPEIQYEVEYQAEADEIKEEMKAASLPATDDGRTSSASTESTNCGSLDDLAAAADMSSSSLSRGPGTELRSPRDTSPDAHSGSHRVPNTSNATSPLSSPTRSSFGADAASQPSPENNANNANGASNPTTTTANEAVAEKARLNRLADRESRALAERAAHHARKPVPQATSHPSLNTSAPHLAHLTPYVIADAKKATGKDSLYLSAIGRRFPADSRARACWPVFWKYFNGHSALERVALLEDMKRKEAWAVLGAMSEYLVCVRHW</sequence>
<dbReference type="PANTHER" id="PTHR13153:SF5">
    <property type="entry name" value="GATOR COMPLEX PROTEIN NPRL3"/>
    <property type="match status" value="1"/>
</dbReference>
<feature type="region of interest" description="Disordered" evidence="6">
    <location>
        <begin position="154"/>
        <end position="217"/>
    </location>
</feature>
<feature type="region of interest" description="Disordered" evidence="6">
    <location>
        <begin position="34"/>
        <end position="99"/>
    </location>
</feature>
<organism evidence="8 9">
    <name type="scientific">Apiospora marii</name>
    <dbReference type="NCBI Taxonomy" id="335849"/>
    <lineage>
        <taxon>Eukaryota</taxon>
        <taxon>Fungi</taxon>
        <taxon>Dikarya</taxon>
        <taxon>Ascomycota</taxon>
        <taxon>Pezizomycotina</taxon>
        <taxon>Sordariomycetes</taxon>
        <taxon>Xylariomycetidae</taxon>
        <taxon>Amphisphaeriales</taxon>
        <taxon>Apiosporaceae</taxon>
        <taxon>Apiospora</taxon>
    </lineage>
</organism>
<evidence type="ECO:0000256" key="2">
    <source>
        <dbReference type="ARBA" id="ARBA00017880"/>
    </source>
</evidence>
<keyword evidence="5" id="KW-0469">Meiosis</keyword>
<dbReference type="InterPro" id="IPR005365">
    <property type="entry name" value="Npr3"/>
</dbReference>
<feature type="region of interest" description="Disordered" evidence="6">
    <location>
        <begin position="625"/>
        <end position="701"/>
    </location>
</feature>
<protein>
    <recommendedName>
        <fullName evidence="2 5">Nitrogen permease regulator 3</fullName>
    </recommendedName>
    <alternativeName>
        <fullName evidence="4 5">Required for meiotic nuclear division protein 11</fullName>
    </alternativeName>
</protein>
<dbReference type="Proteomes" id="UP001396898">
    <property type="component" value="Unassembled WGS sequence"/>
</dbReference>
<gene>
    <name evidence="8" type="ORF">PG991_005045</name>
</gene>
<feature type="compositionally biased region" description="Basic and acidic residues" evidence="6">
    <location>
        <begin position="719"/>
        <end position="730"/>
    </location>
</feature>
<name>A0ABR1S9T4_9PEZI</name>
<feature type="compositionally biased region" description="Polar residues" evidence="6">
    <location>
        <begin position="202"/>
        <end position="217"/>
    </location>
</feature>
<feature type="region of interest" description="Disordered" evidence="6">
    <location>
        <begin position="598"/>
        <end position="617"/>
    </location>
</feature>
<evidence type="ECO:0000313" key="8">
    <source>
        <dbReference type="EMBL" id="KAK8027989.1"/>
    </source>
</evidence>
<dbReference type="Pfam" id="PF24064">
    <property type="entry name" value="HTH_NPRL3"/>
    <property type="match status" value="1"/>
</dbReference>
<dbReference type="PANTHER" id="PTHR13153">
    <property type="entry name" value="CGTHBA PROTEIN -14 GENE PROTEIN"/>
    <property type="match status" value="1"/>
</dbReference>
<proteinExistence type="inferred from homology"/>
<evidence type="ECO:0000256" key="5">
    <source>
        <dbReference type="RuleBase" id="RU368069"/>
    </source>
</evidence>
<evidence type="ECO:0000256" key="3">
    <source>
        <dbReference type="ARBA" id="ARBA00025376"/>
    </source>
</evidence>
<feature type="compositionally biased region" description="Low complexity" evidence="6">
    <location>
        <begin position="625"/>
        <end position="634"/>
    </location>
</feature>
<dbReference type="Pfam" id="PF03666">
    <property type="entry name" value="NPR3"/>
    <property type="match status" value="1"/>
</dbReference>
<feature type="compositionally biased region" description="Polar residues" evidence="6">
    <location>
        <begin position="606"/>
        <end position="617"/>
    </location>
</feature>
<evidence type="ECO:0000256" key="4">
    <source>
        <dbReference type="ARBA" id="ARBA00030028"/>
    </source>
</evidence>
<comment type="similarity">
    <text evidence="1 5">Belongs to the NPR3 family.</text>
</comment>
<dbReference type="EMBL" id="JAQQWI010000007">
    <property type="protein sequence ID" value="KAK8027989.1"/>
    <property type="molecule type" value="Genomic_DNA"/>
</dbReference>
<comment type="subcellular location">
    <subcellularLocation>
        <location evidence="5">Vacuole membrane</location>
        <topology evidence="5">Peripheral membrane protein</topology>
    </subcellularLocation>
</comment>
<feature type="compositionally biased region" description="Acidic residues" evidence="6">
    <location>
        <begin position="56"/>
        <end position="65"/>
    </location>
</feature>
<feature type="compositionally biased region" description="Polar residues" evidence="6">
    <location>
        <begin position="658"/>
        <end position="675"/>
    </location>
</feature>
<dbReference type="InterPro" id="IPR056603">
    <property type="entry name" value="HTH_NPRL3"/>
</dbReference>
<evidence type="ECO:0000313" key="9">
    <source>
        <dbReference type="Proteomes" id="UP001396898"/>
    </source>
</evidence>
<reference evidence="8 9" key="1">
    <citation type="submission" date="2023-01" db="EMBL/GenBank/DDBJ databases">
        <title>Analysis of 21 Apiospora genomes using comparative genomics revels a genus with tremendous synthesis potential of carbohydrate active enzymes and secondary metabolites.</title>
        <authorList>
            <person name="Sorensen T."/>
        </authorList>
    </citation>
    <scope>NUCLEOTIDE SEQUENCE [LARGE SCALE GENOMIC DNA]</scope>
    <source>
        <strain evidence="8 9">CBS 20057</strain>
    </source>
</reference>
<evidence type="ECO:0000259" key="7">
    <source>
        <dbReference type="Pfam" id="PF24064"/>
    </source>
</evidence>
<accession>A0ABR1S9T4</accession>